<name>A0ACC2V4U2_9TREE</name>
<gene>
    <name evidence="1" type="ORF">QFC20_007001</name>
</gene>
<protein>
    <submittedName>
        <fullName evidence="1">Uncharacterized protein</fullName>
    </submittedName>
</protein>
<reference evidence="1" key="1">
    <citation type="submission" date="2023-04" db="EMBL/GenBank/DDBJ databases">
        <title>Draft Genome sequencing of Naganishia species isolated from polar environments using Oxford Nanopore Technology.</title>
        <authorList>
            <person name="Leo P."/>
            <person name="Venkateswaran K."/>
        </authorList>
    </citation>
    <scope>NUCLEOTIDE SEQUENCE</scope>
    <source>
        <strain evidence="1">MNA-CCFEE 5262</strain>
    </source>
</reference>
<comment type="caution">
    <text evidence="1">The sequence shown here is derived from an EMBL/GenBank/DDBJ whole genome shotgun (WGS) entry which is preliminary data.</text>
</comment>
<dbReference type="EMBL" id="JASBWS010000145">
    <property type="protein sequence ID" value="KAJ9093945.1"/>
    <property type="molecule type" value="Genomic_DNA"/>
</dbReference>
<evidence type="ECO:0000313" key="2">
    <source>
        <dbReference type="Proteomes" id="UP001230649"/>
    </source>
</evidence>
<sequence>MSITLGIRRSSPLPTTARSDYLKQSHSSPRFDYYDDLLSSWQATRETLYKLESQSQECPSKYPWEKKGEVVVLRGGFQLELFMRFFTLPGHPRDNAALRYHLSEVKRDHTVLKVFVRTYAQGEDESPLQFRTRCNIDLQKAVEHLQGKSLVTLRWWVIAQRLLQMRDTEPERAYPVPSFGDWAEGLTARMIKRGPLEGTKHEIMRDE</sequence>
<accession>A0ACC2V4U2</accession>
<evidence type="ECO:0000313" key="1">
    <source>
        <dbReference type="EMBL" id="KAJ9093945.1"/>
    </source>
</evidence>
<organism evidence="1 2">
    <name type="scientific">Naganishia adeliensis</name>
    <dbReference type="NCBI Taxonomy" id="92952"/>
    <lineage>
        <taxon>Eukaryota</taxon>
        <taxon>Fungi</taxon>
        <taxon>Dikarya</taxon>
        <taxon>Basidiomycota</taxon>
        <taxon>Agaricomycotina</taxon>
        <taxon>Tremellomycetes</taxon>
        <taxon>Filobasidiales</taxon>
        <taxon>Filobasidiaceae</taxon>
        <taxon>Naganishia</taxon>
    </lineage>
</organism>
<dbReference type="Proteomes" id="UP001230649">
    <property type="component" value="Unassembled WGS sequence"/>
</dbReference>
<keyword evidence="2" id="KW-1185">Reference proteome</keyword>
<proteinExistence type="predicted"/>